<keyword evidence="1" id="KW-0812">Transmembrane</keyword>
<proteinExistence type="predicted"/>
<sequence length="404" mass="46508">MDKRKFSEQQLQEQIKKLPKIEDHQSKELLFEKIQAHTPSRKNTNKRQLSFRWLIPSMAGLTAAVILFVVLQSGVFRDDQITEHHEENMEIMSGHDQNDSSYDARGDMESAEFDEFAQNTEGFVEEELGDFMLYYQDEHQFPTFTIAVADQQNMFAIPITLVSTSSTGDPNDYYNRIDTFVDEDQLGVQTFPFEDIAFEFTKGNQQLFMTVADDYQFPPGSSNAYMFQKMVNIMFEKYSFDHITLQTDSTDQVDLGPIGVKDQLELQPVDNLAYKIYQYEESTQRLFVPIDMTNGNEITNIEVALEEMQQDQSDFNVYATIPEEADYRLVTSDDETLVIAFTSYELFGYNEMTYEMTQAILATAKSFGYTEVDFTIPGLDGMFGRFDLDHPIPVPDGINPQILH</sequence>
<evidence type="ECO:0008006" key="4">
    <source>
        <dbReference type="Google" id="ProtNLM"/>
    </source>
</evidence>
<dbReference type="AlphaFoldDB" id="A0A9J6R8Y8"/>
<dbReference type="EMBL" id="JAPRAT010000002">
    <property type="protein sequence ID" value="MCZ0701830.1"/>
    <property type="molecule type" value="Genomic_DNA"/>
</dbReference>
<accession>A0A9J6R8Y8</accession>
<reference evidence="2" key="1">
    <citation type="submission" date="2022-11" db="EMBL/GenBank/DDBJ databases">
        <title>WGS of Natronobacillus azotifigens 24KS-1, an anaerobic diazotrophic haloalkaliphile from soda-rich habitats.</title>
        <authorList>
            <person name="Sorokin D.Y."/>
            <person name="Merkel A.Y."/>
        </authorList>
    </citation>
    <scope>NUCLEOTIDE SEQUENCE</scope>
    <source>
        <strain evidence="2">24KS-1</strain>
    </source>
</reference>
<dbReference type="RefSeq" id="WP_268778599.1">
    <property type="nucleotide sequence ID" value="NZ_JAPRAT010000002.1"/>
</dbReference>
<protein>
    <recommendedName>
        <fullName evidence="4">GerMN domain-containing protein</fullName>
    </recommendedName>
</protein>
<feature type="transmembrane region" description="Helical" evidence="1">
    <location>
        <begin position="51"/>
        <end position="71"/>
    </location>
</feature>
<evidence type="ECO:0000256" key="1">
    <source>
        <dbReference type="SAM" id="Phobius"/>
    </source>
</evidence>
<evidence type="ECO:0000313" key="2">
    <source>
        <dbReference type="EMBL" id="MCZ0701830.1"/>
    </source>
</evidence>
<keyword evidence="1" id="KW-1133">Transmembrane helix</keyword>
<organism evidence="2 3">
    <name type="scientific">Natronobacillus azotifigens</name>
    <dbReference type="NCBI Taxonomy" id="472978"/>
    <lineage>
        <taxon>Bacteria</taxon>
        <taxon>Bacillati</taxon>
        <taxon>Bacillota</taxon>
        <taxon>Bacilli</taxon>
        <taxon>Bacillales</taxon>
        <taxon>Bacillaceae</taxon>
        <taxon>Natronobacillus</taxon>
    </lineage>
</organism>
<keyword evidence="1" id="KW-0472">Membrane</keyword>
<evidence type="ECO:0000313" key="3">
    <source>
        <dbReference type="Proteomes" id="UP001084197"/>
    </source>
</evidence>
<keyword evidence="3" id="KW-1185">Reference proteome</keyword>
<comment type="caution">
    <text evidence="2">The sequence shown here is derived from an EMBL/GenBank/DDBJ whole genome shotgun (WGS) entry which is preliminary data.</text>
</comment>
<gene>
    <name evidence="2" type="ORF">OWO01_01220</name>
</gene>
<dbReference type="Proteomes" id="UP001084197">
    <property type="component" value="Unassembled WGS sequence"/>
</dbReference>
<name>A0A9J6R8Y8_9BACI</name>